<evidence type="ECO:0000313" key="1">
    <source>
        <dbReference type="EMBL" id="GAA2735200.1"/>
    </source>
</evidence>
<keyword evidence="2" id="KW-1185">Reference proteome</keyword>
<evidence type="ECO:0008006" key="3">
    <source>
        <dbReference type="Google" id="ProtNLM"/>
    </source>
</evidence>
<dbReference type="InterPro" id="IPR045738">
    <property type="entry name" value="DUF6088"/>
</dbReference>
<name>A0ABN3UMD0_9MICO</name>
<dbReference type="Proteomes" id="UP001501326">
    <property type="component" value="Unassembled WGS sequence"/>
</dbReference>
<organism evidence="1 2">
    <name type="scientific">Pedococcus aerophilus</name>
    <dbReference type="NCBI Taxonomy" id="436356"/>
    <lineage>
        <taxon>Bacteria</taxon>
        <taxon>Bacillati</taxon>
        <taxon>Actinomycetota</taxon>
        <taxon>Actinomycetes</taxon>
        <taxon>Micrococcales</taxon>
        <taxon>Intrasporangiaceae</taxon>
        <taxon>Pedococcus</taxon>
    </lineage>
</organism>
<protein>
    <recommendedName>
        <fullName evidence="3">Transcriptional regulator, AbiEi antitoxin, Type IV TA system</fullName>
    </recommendedName>
</protein>
<gene>
    <name evidence="1" type="ORF">GCM10009867_17010</name>
</gene>
<dbReference type="Pfam" id="PF19570">
    <property type="entry name" value="DUF6088"/>
    <property type="match status" value="1"/>
</dbReference>
<dbReference type="RefSeq" id="WP_344192123.1">
    <property type="nucleotide sequence ID" value="NZ_BAAARN010000001.1"/>
</dbReference>
<accession>A0ABN3UMD0</accession>
<reference evidence="1 2" key="1">
    <citation type="journal article" date="2019" name="Int. J. Syst. Evol. Microbiol.">
        <title>The Global Catalogue of Microorganisms (GCM) 10K type strain sequencing project: providing services to taxonomists for standard genome sequencing and annotation.</title>
        <authorList>
            <consortium name="The Broad Institute Genomics Platform"/>
            <consortium name="The Broad Institute Genome Sequencing Center for Infectious Disease"/>
            <person name="Wu L."/>
            <person name="Ma J."/>
        </authorList>
    </citation>
    <scope>NUCLEOTIDE SEQUENCE [LARGE SCALE GENOMIC DNA]</scope>
    <source>
        <strain evidence="1 2">JCM 16378</strain>
    </source>
</reference>
<sequence>MSAVVELVRERVHSTPVGEFVHMRDLVAELGHEGAVNAAMHRTHRDEDLVLVRRGLYYKGKRTKFGTTRPDPYRVAREVAKVAGYDSGVGPSGYSAARALGLTTQVPTTTEVSVPGRAPKDFAGVHFTSRSGVARRGLSDLEVAVLEVLREWPRFAEDTWTGLVDRVRELVTNGELDLDAVRTVARRERHTAARKLANRLAHDITTAANPVRA</sequence>
<proteinExistence type="predicted"/>
<dbReference type="EMBL" id="BAAARN010000001">
    <property type="protein sequence ID" value="GAA2735200.1"/>
    <property type="molecule type" value="Genomic_DNA"/>
</dbReference>
<comment type="caution">
    <text evidence="1">The sequence shown here is derived from an EMBL/GenBank/DDBJ whole genome shotgun (WGS) entry which is preliminary data.</text>
</comment>
<evidence type="ECO:0000313" key="2">
    <source>
        <dbReference type="Proteomes" id="UP001501326"/>
    </source>
</evidence>